<keyword evidence="6" id="KW-0508">mRNA splicing</keyword>
<dbReference type="KEGG" id="tva:4765237"/>
<dbReference type="SUPFAM" id="SSF48452">
    <property type="entry name" value="TPR-like"/>
    <property type="match status" value="2"/>
</dbReference>
<dbReference type="OrthoDB" id="541719at2759"/>
<dbReference type="Pfam" id="PF23240">
    <property type="entry name" value="HAT_PRP39_N"/>
    <property type="match status" value="1"/>
</dbReference>
<comment type="similarity">
    <text evidence="2">Belongs to the crooked-neck family.</text>
</comment>
<feature type="domain" description="Pre-mRNA-splicing factor Syf1-like N-terminal HAT-repeats" evidence="10">
    <location>
        <begin position="57"/>
        <end position="202"/>
    </location>
</feature>
<evidence type="ECO:0000256" key="6">
    <source>
        <dbReference type="ARBA" id="ARBA00023187"/>
    </source>
</evidence>
<dbReference type="AlphaFoldDB" id="A2EJ46"/>
<sequence length="642" mass="76322">MLTPIKIQSRTPAAIQLTAEQIVLESVSRVKDRPRLIGQNMNSEQENADLIFRRRQAWEQSVRRNLCTHNTFIRYAIWEEQNGEIENARNVFERALKFTEYKEQTVWNCYVDMELRHKQFNYARNLYERAVTLLPRYDEFWLRYAQLEISISNFENARKIFQRWLAWEPPAHAFLTFVEFETKLKEFSRARSVFERLLIIHPFPESYLRYADFEIRLHQSGRARSVFERGLNSFGEKNLGETFLIKFAEFEEDQGEIDRARAIYKLGLSKLPETSSHDIYPAYLQFEKRFGGNTQIEDAVIDKKRAQYKQFLDQNPNDYDTWFELCQLLVESSRIDEARMAFTDAESHKPPVVDEKEQWSKYVQVCLQHAIFEEKVAKNYDNAREAYRKLISTVPNKKFTFSRMWILYAFFEVRQENIQMARDIFGTALGICKKYQLKCCSIYRSYIEMEGLLQNFDKVRKLYQDFIEKEPQFLLAWTRFAMFEVRRGNEDSAREILEKAVNCEYIEEKDLIWSTYIDFESHIGNLEKVSQLYQNLTETSNKFETWRDWISFEAGTKGKVDYARQLFSLAEEKMSSDKLSRAKIRKLRVEFEEEFGDEETRNAVDAALPKEIDGELVFPEEGEDAARNLLEAAAEWNLEEEK</sequence>
<dbReference type="RefSeq" id="XP_001319572.1">
    <property type="nucleotide sequence ID" value="XM_001319537.1"/>
</dbReference>
<dbReference type="InterPro" id="IPR003107">
    <property type="entry name" value="HAT"/>
</dbReference>
<keyword evidence="5" id="KW-0677">Repeat</keyword>
<evidence type="ECO:0000256" key="7">
    <source>
        <dbReference type="ARBA" id="ARBA00023242"/>
    </source>
</evidence>
<dbReference type="InterPro" id="IPR045075">
    <property type="entry name" value="Syf1-like"/>
</dbReference>
<dbReference type="VEuPathDB" id="TrichDB:TVAGG3_0609950"/>
<evidence type="ECO:0000256" key="5">
    <source>
        <dbReference type="ARBA" id="ARBA00022737"/>
    </source>
</evidence>
<evidence type="ECO:0000256" key="3">
    <source>
        <dbReference type="ARBA" id="ARBA00022664"/>
    </source>
</evidence>
<keyword evidence="3" id="KW-0507">mRNA processing</keyword>
<proteinExistence type="inferred from homology"/>
<dbReference type="Pfam" id="PF23233">
    <property type="entry name" value="HAT_Syf1_CNRKL1_N"/>
    <property type="match status" value="1"/>
</dbReference>
<dbReference type="InterPro" id="IPR011990">
    <property type="entry name" value="TPR-like_helical_dom_sf"/>
</dbReference>
<keyword evidence="7" id="KW-0539">Nucleus</keyword>
<dbReference type="InterPro" id="IPR055430">
    <property type="entry name" value="HAT_Syf1_CNRKL1_C"/>
</dbReference>
<evidence type="ECO:0000256" key="4">
    <source>
        <dbReference type="ARBA" id="ARBA00022728"/>
    </source>
</evidence>
<dbReference type="InterPro" id="IPR055433">
    <property type="entry name" value="HAT_Syf1-like_N"/>
</dbReference>
<evidence type="ECO:0000256" key="1">
    <source>
        <dbReference type="ARBA" id="ARBA00004123"/>
    </source>
</evidence>
<dbReference type="EMBL" id="DS113402">
    <property type="protein sequence ID" value="EAY07349.1"/>
    <property type="molecule type" value="Genomic_DNA"/>
</dbReference>
<reference evidence="11" key="1">
    <citation type="submission" date="2006-10" db="EMBL/GenBank/DDBJ databases">
        <authorList>
            <person name="Amadeo P."/>
            <person name="Zhao Q."/>
            <person name="Wortman J."/>
            <person name="Fraser-Liggett C."/>
            <person name="Carlton J."/>
        </authorList>
    </citation>
    <scope>NUCLEOTIDE SEQUENCE</scope>
    <source>
        <strain evidence="11">G3</strain>
    </source>
</reference>
<dbReference type="Pfam" id="PF23231">
    <property type="entry name" value="HAT_Syf1_CNRKL1_C"/>
    <property type="match status" value="1"/>
</dbReference>
<comment type="function">
    <text evidence="8">Involved in pre-mRNA splicing and cell cycle progression. Required for the spliceosome assembly and initiation of the DNA replication.</text>
</comment>
<evidence type="ECO:0000313" key="11">
    <source>
        <dbReference type="EMBL" id="EAY07349.1"/>
    </source>
</evidence>
<dbReference type="GO" id="GO:0071007">
    <property type="term" value="C:U2-type catalytic step 2 spliceosome"/>
    <property type="evidence" value="ECO:0000318"/>
    <property type="project" value="GO_Central"/>
</dbReference>
<dbReference type="PANTHER" id="PTHR11246">
    <property type="entry name" value="PRE-MRNA SPLICING FACTOR"/>
    <property type="match status" value="1"/>
</dbReference>
<dbReference type="eggNOG" id="KOG1915">
    <property type="taxonomic scope" value="Eukaryota"/>
</dbReference>
<dbReference type="GO" id="GO:0071014">
    <property type="term" value="C:post-mRNA release spliceosomal complex"/>
    <property type="evidence" value="ECO:0000318"/>
    <property type="project" value="GO_Central"/>
</dbReference>
<keyword evidence="4" id="KW-0747">Spliceosome</keyword>
<organism evidence="11 12">
    <name type="scientific">Trichomonas vaginalis (strain ATCC PRA-98 / G3)</name>
    <dbReference type="NCBI Taxonomy" id="412133"/>
    <lineage>
        <taxon>Eukaryota</taxon>
        <taxon>Metamonada</taxon>
        <taxon>Parabasalia</taxon>
        <taxon>Trichomonadida</taxon>
        <taxon>Trichomonadidae</taxon>
        <taxon>Trichomonas</taxon>
    </lineage>
</organism>
<dbReference type="FunCoup" id="A2EJ46">
    <property type="interactions" value="796"/>
</dbReference>
<feature type="domain" description="Pre-mRNA-splicing factor Syf1/CRNKL1-like C-terminal HAT-repeats" evidence="9">
    <location>
        <begin position="221"/>
        <end position="296"/>
    </location>
</feature>
<dbReference type="GO" id="GO:0000245">
    <property type="term" value="P:spliceosomal complex assembly"/>
    <property type="evidence" value="ECO:0000318"/>
    <property type="project" value="GO_Central"/>
</dbReference>
<comment type="subcellular location">
    <subcellularLocation>
        <location evidence="1">Nucleus</location>
    </subcellularLocation>
</comment>
<evidence type="ECO:0000256" key="8">
    <source>
        <dbReference type="ARBA" id="ARBA00037040"/>
    </source>
</evidence>
<dbReference type="OMA" id="HIKVWIS"/>
<gene>
    <name evidence="11" type="ORF">TVAG_139790</name>
</gene>
<dbReference type="Gene3D" id="1.25.40.10">
    <property type="entry name" value="Tetratricopeptide repeat domain"/>
    <property type="match status" value="4"/>
</dbReference>
<evidence type="ECO:0000313" key="12">
    <source>
        <dbReference type="Proteomes" id="UP000001542"/>
    </source>
</evidence>
<name>A2EJ46_TRIV3</name>
<dbReference type="PANTHER" id="PTHR11246:SF3">
    <property type="entry name" value="CROOKED NECK-LIKE PROTEIN 1"/>
    <property type="match status" value="1"/>
</dbReference>
<evidence type="ECO:0000259" key="9">
    <source>
        <dbReference type="Pfam" id="PF23231"/>
    </source>
</evidence>
<evidence type="ECO:0000259" key="10">
    <source>
        <dbReference type="Pfam" id="PF23233"/>
    </source>
</evidence>
<dbReference type="InParanoid" id="A2EJ46"/>
<protein>
    <submittedName>
        <fullName evidence="11">Crooked neck protein-related protein</fullName>
    </submittedName>
</protein>
<keyword evidence="12" id="KW-1185">Reference proteome</keyword>
<dbReference type="SMART" id="SM00386">
    <property type="entry name" value="HAT"/>
    <property type="match status" value="12"/>
</dbReference>
<evidence type="ECO:0000256" key="2">
    <source>
        <dbReference type="ARBA" id="ARBA00008644"/>
    </source>
</evidence>
<dbReference type="GO" id="GO:0000974">
    <property type="term" value="C:Prp19 complex"/>
    <property type="evidence" value="ECO:0000318"/>
    <property type="project" value="GO_Central"/>
</dbReference>
<dbReference type="VEuPathDB" id="TrichDB:TVAG_139790"/>
<dbReference type="GO" id="GO:0000398">
    <property type="term" value="P:mRNA splicing, via spliceosome"/>
    <property type="evidence" value="ECO:0000318"/>
    <property type="project" value="GO_Central"/>
</dbReference>
<dbReference type="STRING" id="5722.A2EJ46"/>
<dbReference type="Proteomes" id="UP000001542">
    <property type="component" value="Unassembled WGS sequence"/>
</dbReference>
<accession>A2EJ46</accession>
<reference evidence="11" key="2">
    <citation type="journal article" date="2007" name="Science">
        <title>Draft genome sequence of the sexually transmitted pathogen Trichomonas vaginalis.</title>
        <authorList>
            <person name="Carlton J.M."/>
            <person name="Hirt R.P."/>
            <person name="Silva J.C."/>
            <person name="Delcher A.L."/>
            <person name="Schatz M."/>
            <person name="Zhao Q."/>
            <person name="Wortman J.R."/>
            <person name="Bidwell S.L."/>
            <person name="Alsmark U.C.M."/>
            <person name="Besteiro S."/>
            <person name="Sicheritz-Ponten T."/>
            <person name="Noel C.J."/>
            <person name="Dacks J.B."/>
            <person name="Foster P.G."/>
            <person name="Simillion C."/>
            <person name="Van de Peer Y."/>
            <person name="Miranda-Saavedra D."/>
            <person name="Barton G.J."/>
            <person name="Westrop G.D."/>
            <person name="Mueller S."/>
            <person name="Dessi D."/>
            <person name="Fiori P.L."/>
            <person name="Ren Q."/>
            <person name="Paulsen I."/>
            <person name="Zhang H."/>
            <person name="Bastida-Corcuera F.D."/>
            <person name="Simoes-Barbosa A."/>
            <person name="Brown M.T."/>
            <person name="Hayes R.D."/>
            <person name="Mukherjee M."/>
            <person name="Okumura C.Y."/>
            <person name="Schneider R."/>
            <person name="Smith A.J."/>
            <person name="Vanacova S."/>
            <person name="Villalvazo M."/>
            <person name="Haas B.J."/>
            <person name="Pertea M."/>
            <person name="Feldblyum T.V."/>
            <person name="Utterback T.R."/>
            <person name="Shu C.L."/>
            <person name="Osoegawa K."/>
            <person name="de Jong P.J."/>
            <person name="Hrdy I."/>
            <person name="Horvathova L."/>
            <person name="Zubacova Z."/>
            <person name="Dolezal P."/>
            <person name="Malik S.B."/>
            <person name="Logsdon J.M. Jr."/>
            <person name="Henze K."/>
            <person name="Gupta A."/>
            <person name="Wang C.C."/>
            <person name="Dunne R.L."/>
            <person name="Upcroft J.A."/>
            <person name="Upcroft P."/>
            <person name="White O."/>
            <person name="Salzberg S.L."/>
            <person name="Tang P."/>
            <person name="Chiu C.-H."/>
            <person name="Lee Y.-S."/>
            <person name="Embley T.M."/>
            <person name="Coombs G.H."/>
            <person name="Mottram J.C."/>
            <person name="Tachezy J."/>
            <person name="Fraser-Liggett C.M."/>
            <person name="Johnson P.J."/>
        </authorList>
    </citation>
    <scope>NUCLEOTIDE SEQUENCE [LARGE SCALE GENOMIC DNA]</scope>
    <source>
        <strain evidence="11">G3</strain>
    </source>
</reference>
<dbReference type="SMR" id="A2EJ46"/>